<evidence type="ECO:0000256" key="4">
    <source>
        <dbReference type="ARBA" id="ARBA00022827"/>
    </source>
</evidence>
<keyword evidence="5" id="KW-0413">Isomerase</keyword>
<comment type="caution">
    <text evidence="7">The sequence shown here is derived from an EMBL/GenBank/DDBJ whole genome shotgun (WGS) entry which is preliminary data.</text>
</comment>
<evidence type="ECO:0000256" key="5">
    <source>
        <dbReference type="ARBA" id="ARBA00023235"/>
    </source>
</evidence>
<gene>
    <name evidence="8" type="ORF">IV203_017851</name>
    <name evidence="7" type="ORF">IV203_020550</name>
</gene>
<dbReference type="PANTHER" id="PTHR21197">
    <property type="entry name" value="UDP-GALACTOPYRANOSE MUTASE"/>
    <property type="match status" value="1"/>
</dbReference>
<evidence type="ECO:0000313" key="7">
    <source>
        <dbReference type="EMBL" id="KAG7342607.1"/>
    </source>
</evidence>
<evidence type="ECO:0000313" key="9">
    <source>
        <dbReference type="Proteomes" id="UP000693970"/>
    </source>
</evidence>
<dbReference type="EMBL" id="JAGRRH010000024">
    <property type="protein sequence ID" value="KAG7342607.1"/>
    <property type="molecule type" value="Genomic_DNA"/>
</dbReference>
<keyword evidence="9" id="KW-1185">Reference proteome</keyword>
<dbReference type="Proteomes" id="UP000693970">
    <property type="component" value="Unassembled WGS sequence"/>
</dbReference>
<dbReference type="EMBL" id="JAGRRH010000003">
    <property type="protein sequence ID" value="KAG7371710.1"/>
    <property type="molecule type" value="Genomic_DNA"/>
</dbReference>
<dbReference type="FunFam" id="3.40.50.720:FF:000354">
    <property type="entry name" value="UDP-galactopyranose mutase"/>
    <property type="match status" value="1"/>
</dbReference>
<sequence length="468" mass="54336">MLNSSVSLRRRGITNNNNIHNPFQGPSSRLSTISRCSLILLFITACFNASTKDFSFNNWRESSSSSAASSHSNNKKGLPQSVLQQQHDICVVGAGLSGAVIAERYATQLNQKVLIVEKRGHIGGNCYDFLDPQANVRISKYGAHLFHTKHERVWEYVQQFSEWTPYEHKVIGLVNNTHVPIPVNIDTVNTLFGLQLTNSQQMDQWLAKEQVKYDHEPSNAEEVALSRVGPRLYDLIFKPYTKKQWDRDPKELGPEVTARIPVRNDFDGRYFSDPYQALPKRGYTAIFERMFHHPNIQVYTNVDYFDVRSQLDCGRTYYTGPIDTYFADLGWEKLQYRSLTFERQFYKNKDFFQPAFVVNHPYESADFTRIVEYKHLPDQPKSPHTVIFVERSSDVGEPYYPIPNQRNKDLFRKYQDMANKEPKVTFVGRLANYKYFNMDDAILNALELFDQDTQQQQKQRQEKAKTTS</sequence>
<evidence type="ECO:0000256" key="1">
    <source>
        <dbReference type="ARBA" id="ARBA00001974"/>
    </source>
</evidence>
<evidence type="ECO:0000313" key="8">
    <source>
        <dbReference type="EMBL" id="KAG7371710.1"/>
    </source>
</evidence>
<evidence type="ECO:0000256" key="2">
    <source>
        <dbReference type="ARBA" id="ARBA00009321"/>
    </source>
</evidence>
<evidence type="ECO:0000256" key="3">
    <source>
        <dbReference type="ARBA" id="ARBA00022630"/>
    </source>
</evidence>
<dbReference type="GO" id="GO:0008767">
    <property type="term" value="F:UDP-galactopyranose mutase activity"/>
    <property type="evidence" value="ECO:0007669"/>
    <property type="project" value="InterPro"/>
</dbReference>
<dbReference type="Pfam" id="PF13450">
    <property type="entry name" value="NAD_binding_8"/>
    <property type="match status" value="1"/>
</dbReference>
<proteinExistence type="inferred from homology"/>
<comment type="cofactor">
    <cofactor evidence="1">
        <name>FAD</name>
        <dbReference type="ChEBI" id="CHEBI:57692"/>
    </cofactor>
</comment>
<dbReference type="Pfam" id="PF03275">
    <property type="entry name" value="GLF"/>
    <property type="match status" value="1"/>
</dbReference>
<dbReference type="OrthoDB" id="7777654at2759"/>
<reference evidence="7" key="2">
    <citation type="submission" date="2021-04" db="EMBL/GenBank/DDBJ databases">
        <authorList>
            <person name="Podell S."/>
        </authorList>
    </citation>
    <scope>NUCLEOTIDE SEQUENCE</scope>
    <source>
        <strain evidence="7">Hildebrandi</strain>
    </source>
</reference>
<evidence type="ECO:0000259" key="6">
    <source>
        <dbReference type="Pfam" id="PF03275"/>
    </source>
</evidence>
<protein>
    <submittedName>
        <fullName evidence="7">UDP-galactopyranose mutase</fullName>
    </submittedName>
</protein>
<comment type="similarity">
    <text evidence="2">Belongs to the UDP-galactopyranose/dTDP-fucopyranose mutase family.</text>
</comment>
<keyword evidence="4" id="KW-0274">FAD</keyword>
<dbReference type="PANTHER" id="PTHR21197:SF0">
    <property type="entry name" value="UDP-GALACTOPYRANOSE MUTASE"/>
    <property type="match status" value="1"/>
</dbReference>
<dbReference type="InterPro" id="IPR015899">
    <property type="entry name" value="UDP-GalPyranose_mutase_C"/>
</dbReference>
<accession>A0A9K3KFP2</accession>
<keyword evidence="3" id="KW-0285">Flavoprotein</keyword>
<dbReference type="NCBIfam" id="TIGR00031">
    <property type="entry name" value="UDP-GALP_mutase"/>
    <property type="match status" value="1"/>
</dbReference>
<dbReference type="GO" id="GO:0050660">
    <property type="term" value="F:flavin adenine dinucleotide binding"/>
    <property type="evidence" value="ECO:0007669"/>
    <property type="project" value="TreeGrafter"/>
</dbReference>
<feature type="domain" description="UDP-galactopyranose mutase C-terminal" evidence="6">
    <location>
        <begin position="236"/>
        <end position="435"/>
    </location>
</feature>
<reference evidence="7" key="1">
    <citation type="journal article" date="2021" name="Sci. Rep.">
        <title>Diploid genomic architecture of Nitzschia inconspicua, an elite biomass production diatom.</title>
        <authorList>
            <person name="Oliver A."/>
            <person name="Podell S."/>
            <person name="Pinowska A."/>
            <person name="Traller J.C."/>
            <person name="Smith S.R."/>
            <person name="McClure R."/>
            <person name="Beliaev A."/>
            <person name="Bohutskyi P."/>
            <person name="Hill E.A."/>
            <person name="Rabines A."/>
            <person name="Zheng H."/>
            <person name="Allen L.Z."/>
            <person name="Kuo A."/>
            <person name="Grigoriev I.V."/>
            <person name="Allen A.E."/>
            <person name="Hazlebeck D."/>
            <person name="Allen E.E."/>
        </authorList>
    </citation>
    <scope>NUCLEOTIDE SEQUENCE</scope>
    <source>
        <strain evidence="7">Hildebrandi</strain>
    </source>
</reference>
<name>A0A9K3KFP2_9STRA</name>
<dbReference type="InterPro" id="IPR004379">
    <property type="entry name" value="UDP-GALP_mutase"/>
</dbReference>
<organism evidence="7 9">
    <name type="scientific">Nitzschia inconspicua</name>
    <dbReference type="NCBI Taxonomy" id="303405"/>
    <lineage>
        <taxon>Eukaryota</taxon>
        <taxon>Sar</taxon>
        <taxon>Stramenopiles</taxon>
        <taxon>Ochrophyta</taxon>
        <taxon>Bacillariophyta</taxon>
        <taxon>Bacillariophyceae</taxon>
        <taxon>Bacillariophycidae</taxon>
        <taxon>Bacillariales</taxon>
        <taxon>Bacillariaceae</taxon>
        <taxon>Nitzschia</taxon>
    </lineage>
</organism>
<dbReference type="AlphaFoldDB" id="A0A9K3KFP2"/>